<dbReference type="PANTHER" id="PTHR22950">
    <property type="entry name" value="AMINO ACID TRANSPORTER"/>
    <property type="match status" value="1"/>
</dbReference>
<dbReference type="GO" id="GO:0090518">
    <property type="term" value="P:L-arginine transmembrane import into vacuole"/>
    <property type="evidence" value="ECO:0007669"/>
    <property type="project" value="EnsemblFungi"/>
</dbReference>
<dbReference type="GO" id="GO:0000329">
    <property type="term" value="C:fungal-type vacuole membrane"/>
    <property type="evidence" value="ECO:0007669"/>
    <property type="project" value="EnsemblFungi"/>
</dbReference>
<evidence type="ECO:0000256" key="8">
    <source>
        <dbReference type="ARBA" id="ARBA00023136"/>
    </source>
</evidence>
<evidence type="ECO:0000256" key="7">
    <source>
        <dbReference type="ARBA" id="ARBA00022989"/>
    </source>
</evidence>
<sequence>MADPTLEPNASAKSCIVNLLNTVLGAGMLAMPYAFSCNGVALGLVVLILSALASATGLYLQSRCAIYVEQGQASFFSLAQITYPSLGVLFDIAIAIKCFGVGVSYLIIVGDLMPQVTGTEFLSRAGWISVALVVLLPLCYMRRIDSLRYSSILAMASALYLVCLVVVHYALADIDPDLRGPVSMTQPRGLLDVLRALPIIVFAYTCHQNMFSITNEIKDRSQNNLIRVVVSTIGTACAVYITIGLSGYFTYGDYVTGNIVAMYPPSISSTIARLAMCILVLLGYPLQCHPCRASLNHIIYHIRTKSSSESPPTPAAPPMPTFTFIGLTTLILSLSYITALSVSSLAKVLGIVGATGSTSISFILPGLFAHKILRRPPPDFKPTDSPVSTRPLPPHQLHGANSNARPSSRSRLLDSLNPLRNATNRQLRSVALFLSVWGVIVMIVSLTAAFI</sequence>
<dbReference type="GO" id="GO:0090515">
    <property type="term" value="P:L-glutamate transmembrane import into vacuole"/>
    <property type="evidence" value="ECO:0007669"/>
    <property type="project" value="EnsemblFungi"/>
</dbReference>
<name>A0A1E4TBR5_9ASCO</name>
<dbReference type="GO" id="GO:0090513">
    <property type="term" value="P:L-histidine transmembrane import into vacuole"/>
    <property type="evidence" value="ECO:0007669"/>
    <property type="project" value="EnsemblFungi"/>
</dbReference>
<proteinExistence type="inferred from homology"/>
<feature type="transmembrane region" description="Helical" evidence="10">
    <location>
        <begin position="228"/>
        <end position="251"/>
    </location>
</feature>
<comment type="subcellular location">
    <subcellularLocation>
        <location evidence="1">Vacuole membrane</location>
        <topology evidence="1">Multi-pass membrane protein</topology>
    </subcellularLocation>
</comment>
<feature type="transmembrane region" description="Helical" evidence="10">
    <location>
        <begin position="322"/>
        <end position="342"/>
    </location>
</feature>
<dbReference type="GO" id="GO:0005290">
    <property type="term" value="F:L-histidine transmembrane transporter activity"/>
    <property type="evidence" value="ECO:0007669"/>
    <property type="project" value="EnsemblFungi"/>
</dbReference>
<dbReference type="GO" id="GO:0005302">
    <property type="term" value="F:L-tyrosine transmembrane transporter activity"/>
    <property type="evidence" value="ECO:0007669"/>
    <property type="project" value="EnsemblFungi"/>
</dbReference>
<dbReference type="GO" id="GO:0090516">
    <property type="term" value="P:L-serine transmembrane import into vacuole"/>
    <property type="evidence" value="ECO:0007669"/>
    <property type="project" value="EnsemblFungi"/>
</dbReference>
<feature type="transmembrane region" description="Helical" evidence="10">
    <location>
        <begin position="121"/>
        <end position="140"/>
    </location>
</feature>
<keyword evidence="4" id="KW-0926">Vacuole</keyword>
<accession>A0A1E4TBR5</accession>
<comment type="similarity">
    <text evidence="2">Belongs to the amino acid/polyamine transporter 2 family.</text>
</comment>
<dbReference type="GO" id="GO:0090514">
    <property type="term" value="P:L-tyrosine transmembrane import into vacuole"/>
    <property type="evidence" value="ECO:0007669"/>
    <property type="project" value="EnsemblFungi"/>
</dbReference>
<evidence type="ECO:0000256" key="10">
    <source>
        <dbReference type="SAM" id="Phobius"/>
    </source>
</evidence>
<dbReference type="OrthoDB" id="438545at2759"/>
<feature type="transmembrane region" description="Helical" evidence="10">
    <location>
        <begin position="348"/>
        <end position="368"/>
    </location>
</feature>
<organism evidence="12 13">
    <name type="scientific">Tortispora caseinolytica NRRL Y-17796</name>
    <dbReference type="NCBI Taxonomy" id="767744"/>
    <lineage>
        <taxon>Eukaryota</taxon>
        <taxon>Fungi</taxon>
        <taxon>Dikarya</taxon>
        <taxon>Ascomycota</taxon>
        <taxon>Saccharomycotina</taxon>
        <taxon>Trigonopsidomycetes</taxon>
        <taxon>Trigonopsidales</taxon>
        <taxon>Trigonopsidaceae</taxon>
        <taxon>Tortispora</taxon>
    </lineage>
</organism>
<keyword evidence="3" id="KW-0813">Transport</keyword>
<dbReference type="PANTHER" id="PTHR22950:SF678">
    <property type="entry name" value="VACUOLAR AMINO ACID TRANSPORTER 5-RELATED"/>
    <property type="match status" value="1"/>
</dbReference>
<keyword evidence="5 10" id="KW-0812">Transmembrane</keyword>
<feature type="transmembrane region" description="Helical" evidence="10">
    <location>
        <begin position="190"/>
        <end position="207"/>
    </location>
</feature>
<dbReference type="GO" id="GO:0015194">
    <property type="term" value="F:L-serine transmembrane transporter activity"/>
    <property type="evidence" value="ECO:0007669"/>
    <property type="project" value="EnsemblFungi"/>
</dbReference>
<feature type="transmembrane region" description="Helical" evidence="10">
    <location>
        <begin position="152"/>
        <end position="170"/>
    </location>
</feature>
<dbReference type="GO" id="GO:0061459">
    <property type="term" value="F:L-arginine transmembrane transporter activity"/>
    <property type="evidence" value="ECO:0007669"/>
    <property type="project" value="EnsemblFungi"/>
</dbReference>
<evidence type="ECO:0000256" key="3">
    <source>
        <dbReference type="ARBA" id="ARBA00022448"/>
    </source>
</evidence>
<feature type="region of interest" description="Disordered" evidence="9">
    <location>
        <begin position="379"/>
        <end position="409"/>
    </location>
</feature>
<feature type="transmembrane region" description="Helical" evidence="10">
    <location>
        <begin position="41"/>
        <end position="60"/>
    </location>
</feature>
<evidence type="ECO:0000313" key="13">
    <source>
        <dbReference type="Proteomes" id="UP000095023"/>
    </source>
</evidence>
<evidence type="ECO:0000256" key="2">
    <source>
        <dbReference type="ARBA" id="ARBA00008066"/>
    </source>
</evidence>
<feature type="transmembrane region" description="Helical" evidence="10">
    <location>
        <begin position="263"/>
        <end position="284"/>
    </location>
</feature>
<keyword evidence="13" id="KW-1185">Reference proteome</keyword>
<evidence type="ECO:0000256" key="1">
    <source>
        <dbReference type="ARBA" id="ARBA00004128"/>
    </source>
</evidence>
<evidence type="ECO:0000259" key="11">
    <source>
        <dbReference type="Pfam" id="PF01490"/>
    </source>
</evidence>
<dbReference type="AlphaFoldDB" id="A0A1E4TBR5"/>
<keyword evidence="6" id="KW-0029">Amino-acid transport</keyword>
<gene>
    <name evidence="12" type="ORF">CANCADRAFT_27588</name>
</gene>
<dbReference type="GO" id="GO:0015189">
    <property type="term" value="F:L-lysine transmembrane transporter activity"/>
    <property type="evidence" value="ECO:0007669"/>
    <property type="project" value="EnsemblFungi"/>
</dbReference>
<dbReference type="GO" id="GO:0090517">
    <property type="term" value="P:L-lysine transmembrane import into vacuole"/>
    <property type="evidence" value="ECO:0007669"/>
    <property type="project" value="EnsemblFungi"/>
</dbReference>
<feature type="domain" description="Amino acid transporter transmembrane" evidence="11">
    <location>
        <begin position="9"/>
        <end position="375"/>
    </location>
</feature>
<keyword evidence="7 10" id="KW-1133">Transmembrane helix</keyword>
<reference evidence="13" key="1">
    <citation type="submission" date="2016-02" db="EMBL/GenBank/DDBJ databases">
        <title>Comparative genomics of biotechnologically important yeasts.</title>
        <authorList>
            <consortium name="DOE Joint Genome Institute"/>
            <person name="Riley R."/>
            <person name="Haridas S."/>
            <person name="Wolfe K.H."/>
            <person name="Lopes M.R."/>
            <person name="Hittinger C.T."/>
            <person name="Goker M."/>
            <person name="Salamov A."/>
            <person name="Wisecaver J."/>
            <person name="Long T.M."/>
            <person name="Aerts A.L."/>
            <person name="Barry K."/>
            <person name="Choi C."/>
            <person name="Clum A."/>
            <person name="Coughlan A.Y."/>
            <person name="Deshpande S."/>
            <person name="Douglass A.P."/>
            <person name="Hanson S.J."/>
            <person name="Klenk H.-P."/>
            <person name="Labutti K."/>
            <person name="Lapidus A."/>
            <person name="Lindquist E."/>
            <person name="Lipzen A."/>
            <person name="Meier-Kolthoff J.P."/>
            <person name="Ohm R.A."/>
            <person name="Otillar R.P."/>
            <person name="Pangilinan J."/>
            <person name="Peng Y."/>
            <person name="Rokas A."/>
            <person name="Rosa C.A."/>
            <person name="Scheuner C."/>
            <person name="Sibirny A.A."/>
            <person name="Slot J.C."/>
            <person name="Stielow J.B."/>
            <person name="Sun H."/>
            <person name="Kurtzman C.P."/>
            <person name="Blackwell M."/>
            <person name="Jeffries T.W."/>
            <person name="Grigoriev I.V."/>
        </authorList>
    </citation>
    <scope>NUCLEOTIDE SEQUENCE [LARGE SCALE GENOMIC DNA]</scope>
    <source>
        <strain evidence="13">NRRL Y-17796</strain>
    </source>
</reference>
<dbReference type="EMBL" id="KV453843">
    <property type="protein sequence ID" value="ODV89098.1"/>
    <property type="molecule type" value="Genomic_DNA"/>
</dbReference>
<evidence type="ECO:0000313" key="12">
    <source>
        <dbReference type="EMBL" id="ODV89098.1"/>
    </source>
</evidence>
<evidence type="ECO:0000256" key="6">
    <source>
        <dbReference type="ARBA" id="ARBA00022970"/>
    </source>
</evidence>
<feature type="transmembrane region" description="Helical" evidence="10">
    <location>
        <begin position="430"/>
        <end position="450"/>
    </location>
</feature>
<dbReference type="InterPro" id="IPR013057">
    <property type="entry name" value="AA_transpt_TM"/>
</dbReference>
<dbReference type="GO" id="GO:0005313">
    <property type="term" value="F:L-glutamate transmembrane transporter activity"/>
    <property type="evidence" value="ECO:0007669"/>
    <property type="project" value="EnsemblFungi"/>
</dbReference>
<protein>
    <recommendedName>
        <fullName evidence="11">Amino acid transporter transmembrane domain-containing protein</fullName>
    </recommendedName>
</protein>
<feature type="transmembrane region" description="Helical" evidence="10">
    <location>
        <begin position="81"/>
        <end position="109"/>
    </location>
</feature>
<dbReference type="Pfam" id="PF01490">
    <property type="entry name" value="Aa_trans"/>
    <property type="match status" value="1"/>
</dbReference>
<dbReference type="Proteomes" id="UP000095023">
    <property type="component" value="Unassembled WGS sequence"/>
</dbReference>
<keyword evidence="8 10" id="KW-0472">Membrane</keyword>
<feature type="compositionally biased region" description="Low complexity" evidence="9">
    <location>
        <begin position="400"/>
        <end position="409"/>
    </location>
</feature>
<evidence type="ECO:0000256" key="5">
    <source>
        <dbReference type="ARBA" id="ARBA00022692"/>
    </source>
</evidence>
<evidence type="ECO:0000256" key="4">
    <source>
        <dbReference type="ARBA" id="ARBA00022554"/>
    </source>
</evidence>
<evidence type="ECO:0000256" key="9">
    <source>
        <dbReference type="SAM" id="MobiDB-lite"/>
    </source>
</evidence>